<evidence type="ECO:0000313" key="2">
    <source>
        <dbReference type="WBParaSite" id="nRc.2.0.1.t20612-RA"/>
    </source>
</evidence>
<sequence>YAVWQTSSHRCLTSDKTFRGCPNFPPENGNWKISASLTTTTEKRKVK</sequence>
<proteinExistence type="predicted"/>
<protein>
    <submittedName>
        <fullName evidence="2">Uncharacterized protein</fullName>
    </submittedName>
</protein>
<dbReference type="Proteomes" id="UP000887565">
    <property type="component" value="Unplaced"/>
</dbReference>
<keyword evidence="1" id="KW-1185">Reference proteome</keyword>
<organism evidence="1 2">
    <name type="scientific">Romanomermis culicivorax</name>
    <name type="common">Nematode worm</name>
    <dbReference type="NCBI Taxonomy" id="13658"/>
    <lineage>
        <taxon>Eukaryota</taxon>
        <taxon>Metazoa</taxon>
        <taxon>Ecdysozoa</taxon>
        <taxon>Nematoda</taxon>
        <taxon>Enoplea</taxon>
        <taxon>Dorylaimia</taxon>
        <taxon>Mermithida</taxon>
        <taxon>Mermithoidea</taxon>
        <taxon>Mermithidae</taxon>
        <taxon>Romanomermis</taxon>
    </lineage>
</organism>
<accession>A0A915J4H0</accession>
<dbReference type="AlphaFoldDB" id="A0A915J4H0"/>
<dbReference type="WBParaSite" id="nRc.2.0.1.t20612-RA">
    <property type="protein sequence ID" value="nRc.2.0.1.t20612-RA"/>
    <property type="gene ID" value="nRc.2.0.1.g20612"/>
</dbReference>
<evidence type="ECO:0000313" key="1">
    <source>
        <dbReference type="Proteomes" id="UP000887565"/>
    </source>
</evidence>
<name>A0A915J4H0_ROMCU</name>
<reference evidence="2" key="1">
    <citation type="submission" date="2022-11" db="UniProtKB">
        <authorList>
            <consortium name="WormBaseParasite"/>
        </authorList>
    </citation>
    <scope>IDENTIFICATION</scope>
</reference>